<reference evidence="1 2" key="1">
    <citation type="journal article" date="2018" name="Sci. Rep.">
        <title>Genomic signatures of local adaptation to the degree of environmental predictability in rotifers.</title>
        <authorList>
            <person name="Franch-Gras L."/>
            <person name="Hahn C."/>
            <person name="Garcia-Roger E.M."/>
            <person name="Carmona M.J."/>
            <person name="Serra M."/>
            <person name="Gomez A."/>
        </authorList>
    </citation>
    <scope>NUCLEOTIDE SEQUENCE [LARGE SCALE GENOMIC DNA]</scope>
    <source>
        <strain evidence="1">HYR1</strain>
    </source>
</reference>
<dbReference type="EMBL" id="REGN01008024">
    <property type="protein sequence ID" value="RNA04612.1"/>
    <property type="molecule type" value="Genomic_DNA"/>
</dbReference>
<gene>
    <name evidence="1" type="ORF">BpHYR1_022480</name>
</gene>
<sequence length="154" mass="17583">MYFLIALNDTRPLLASIPFRRVFNFSIGQFTFFQSYGIQNTTIIFLFVFAPTSHSHNTLVQLANIDTVFQELVKSMICVANHENGSLLVAGQLPPQIFVVHQQFNKLDANVSFSSSRRSLNQRQFVFQRKLNSLILRLIQTHLFSIGPFTGTQN</sequence>
<organism evidence="1 2">
    <name type="scientific">Brachionus plicatilis</name>
    <name type="common">Marine rotifer</name>
    <name type="synonym">Brachionus muelleri</name>
    <dbReference type="NCBI Taxonomy" id="10195"/>
    <lineage>
        <taxon>Eukaryota</taxon>
        <taxon>Metazoa</taxon>
        <taxon>Spiralia</taxon>
        <taxon>Gnathifera</taxon>
        <taxon>Rotifera</taxon>
        <taxon>Eurotatoria</taxon>
        <taxon>Monogononta</taxon>
        <taxon>Pseudotrocha</taxon>
        <taxon>Ploima</taxon>
        <taxon>Brachionidae</taxon>
        <taxon>Brachionus</taxon>
    </lineage>
</organism>
<keyword evidence="2" id="KW-1185">Reference proteome</keyword>
<accession>A0A3M7PZJ4</accession>
<dbReference type="AlphaFoldDB" id="A0A3M7PZJ4"/>
<comment type="caution">
    <text evidence="1">The sequence shown here is derived from an EMBL/GenBank/DDBJ whole genome shotgun (WGS) entry which is preliminary data.</text>
</comment>
<protein>
    <submittedName>
        <fullName evidence="1">Uncharacterized protein</fullName>
    </submittedName>
</protein>
<evidence type="ECO:0000313" key="2">
    <source>
        <dbReference type="Proteomes" id="UP000276133"/>
    </source>
</evidence>
<evidence type="ECO:0000313" key="1">
    <source>
        <dbReference type="EMBL" id="RNA04612.1"/>
    </source>
</evidence>
<dbReference type="Proteomes" id="UP000276133">
    <property type="component" value="Unassembled WGS sequence"/>
</dbReference>
<proteinExistence type="predicted"/>
<name>A0A3M7PZJ4_BRAPC</name>